<dbReference type="STRING" id="246195.DNO_0864"/>
<dbReference type="RefSeq" id="WP_012031185.1">
    <property type="nucleotide sequence ID" value="NC_009446.1"/>
</dbReference>
<dbReference type="HOGENOM" id="CLU_2631675_0_0_6"/>
<accession>A5EYC9</accession>
<proteinExistence type="predicted"/>
<gene>
    <name evidence="1" type="ordered locus">DNO_0864</name>
</gene>
<dbReference type="KEGG" id="dno:DNO_0864"/>
<name>A5EYC9_DICNV</name>
<protein>
    <submittedName>
        <fullName evidence="1">Hypothetical lipoprotein</fullName>
    </submittedName>
</protein>
<keyword evidence="1" id="KW-0449">Lipoprotein</keyword>
<reference evidence="1 2" key="1">
    <citation type="journal article" date="2007" name="Nat. Biotechnol.">
        <title>Genome sequence and identification of candidate vaccine antigens from the animal pathogen Dichelobacter nodosus.</title>
        <authorList>
            <person name="Myers G.S."/>
            <person name="Parker D."/>
            <person name="Al-Hasani K."/>
            <person name="Kennan R.M."/>
            <person name="Seemann T."/>
            <person name="Ren Q."/>
            <person name="Badger J.H."/>
            <person name="Selengut J.D."/>
            <person name="Deboy R.T."/>
            <person name="Tettelin H."/>
            <person name="Boyce J.D."/>
            <person name="McCarl V.P."/>
            <person name="Han X."/>
            <person name="Nelson W.C."/>
            <person name="Madupu R."/>
            <person name="Mohamoud Y."/>
            <person name="Holley T."/>
            <person name="Fedorova N."/>
            <person name="Khouri H."/>
            <person name="Bottomley S.P."/>
            <person name="Whittington R.J."/>
            <person name="Adler B."/>
            <person name="Songer J.G."/>
            <person name="Rood J.I."/>
            <person name="Paulsen I.T."/>
        </authorList>
    </citation>
    <scope>NUCLEOTIDE SEQUENCE [LARGE SCALE GENOMIC DNA]</scope>
    <source>
        <strain evidence="1 2">VCS1703A</strain>
    </source>
</reference>
<organism evidence="1 2">
    <name type="scientific">Dichelobacter nodosus (strain VCS1703A)</name>
    <dbReference type="NCBI Taxonomy" id="246195"/>
    <lineage>
        <taxon>Bacteria</taxon>
        <taxon>Pseudomonadati</taxon>
        <taxon>Pseudomonadota</taxon>
        <taxon>Gammaproteobacteria</taxon>
        <taxon>Cardiobacteriales</taxon>
        <taxon>Cardiobacteriaceae</taxon>
        <taxon>Dichelobacter</taxon>
    </lineage>
</organism>
<dbReference type="OrthoDB" id="7066848at2"/>
<dbReference type="EMBL" id="CP000513">
    <property type="protein sequence ID" value="ABQ14057.1"/>
    <property type="molecule type" value="Genomic_DNA"/>
</dbReference>
<evidence type="ECO:0000313" key="1">
    <source>
        <dbReference type="EMBL" id="ABQ14057.1"/>
    </source>
</evidence>
<keyword evidence="2" id="KW-1185">Reference proteome</keyword>
<dbReference type="Proteomes" id="UP000000248">
    <property type="component" value="Chromosome"/>
</dbReference>
<evidence type="ECO:0000313" key="2">
    <source>
        <dbReference type="Proteomes" id="UP000000248"/>
    </source>
</evidence>
<sequence length="79" mass="8774">MLKGLCVGVAIILLNGCIGSLADKHTLYEIKMLTGDSLYARAKPKLDNDGYYRFQDVNEQSYIVNSKTVLLIEPVPVSR</sequence>
<dbReference type="AlphaFoldDB" id="A5EYC9"/>